<feature type="domain" description="Methyltransferase" evidence="1">
    <location>
        <begin position="191"/>
        <end position="281"/>
    </location>
</feature>
<name>A0A6J4Q1G9_9ACTN</name>
<dbReference type="InterPro" id="IPR041698">
    <property type="entry name" value="Methyltransf_25"/>
</dbReference>
<evidence type="ECO:0000259" key="1">
    <source>
        <dbReference type="Pfam" id="PF13649"/>
    </source>
</evidence>
<dbReference type="EMBL" id="CADCUZ010000134">
    <property type="protein sequence ID" value="CAA9431900.1"/>
    <property type="molecule type" value="Genomic_DNA"/>
</dbReference>
<dbReference type="InterPro" id="IPR029063">
    <property type="entry name" value="SAM-dependent_MTases_sf"/>
</dbReference>
<organism evidence="2">
    <name type="scientific">uncultured Rubrobacteraceae bacterium</name>
    <dbReference type="NCBI Taxonomy" id="349277"/>
    <lineage>
        <taxon>Bacteria</taxon>
        <taxon>Bacillati</taxon>
        <taxon>Actinomycetota</taxon>
        <taxon>Rubrobacteria</taxon>
        <taxon>Rubrobacterales</taxon>
        <taxon>Rubrobacteraceae</taxon>
        <taxon>environmental samples</taxon>
    </lineage>
</organism>
<protein>
    <recommendedName>
        <fullName evidence="1">Methyltransferase domain-containing protein</fullName>
    </recommendedName>
</protein>
<dbReference type="AlphaFoldDB" id="A0A6J4Q1G9"/>
<dbReference type="GO" id="GO:0008757">
    <property type="term" value="F:S-adenosylmethionine-dependent methyltransferase activity"/>
    <property type="evidence" value="ECO:0007669"/>
    <property type="project" value="InterPro"/>
</dbReference>
<dbReference type="SUPFAM" id="SSF53335">
    <property type="entry name" value="S-adenosyl-L-methionine-dependent methyltransferases"/>
    <property type="match status" value="1"/>
</dbReference>
<dbReference type="CDD" id="cd02440">
    <property type="entry name" value="AdoMet_MTases"/>
    <property type="match status" value="1"/>
</dbReference>
<dbReference type="PANTHER" id="PTHR42912:SF93">
    <property type="entry name" value="N6-ADENOSINE-METHYLTRANSFERASE TMT1A"/>
    <property type="match status" value="1"/>
</dbReference>
<dbReference type="InterPro" id="IPR050508">
    <property type="entry name" value="Methyltransf_Superfamily"/>
</dbReference>
<evidence type="ECO:0000313" key="2">
    <source>
        <dbReference type="EMBL" id="CAA9431900.1"/>
    </source>
</evidence>
<sequence>MPPTRKDTAVTPRPVVYAGRFADGTRSARLPGDCEVLDDWEVLPFRLAEALERATALVVLDPFSFPFESVRGQGRDVPLIVVPPPGFDAPFLRTVFGEALLESLGPLDRVATANPALWEELRQGYRWTEGQRIELDTARPDEAAAQVLARLQEEAAGPVQDKAVYRVRSGALGPQFAAACGVRAGNAPFDVLEVGVGPGRWASSFDPATGFAGLGLSEEALGAARVDFPGGRFDLLGEDLVFPHAEEGFDLAFTVSVLQDHPATAKKRIVSEMWRVVRPGGRLMFLEDFVSGEAEHVVSIQSFVGIVLEATAGRVVLEHFEALRYPADPFFRGGLLALSKVGTPQTW</sequence>
<accession>A0A6J4Q1G9</accession>
<proteinExistence type="predicted"/>
<reference evidence="2" key="1">
    <citation type="submission" date="2020-02" db="EMBL/GenBank/DDBJ databases">
        <authorList>
            <person name="Meier V. D."/>
        </authorList>
    </citation>
    <scope>NUCLEOTIDE SEQUENCE</scope>
    <source>
        <strain evidence="2">AVDCRST_MAG55</strain>
    </source>
</reference>
<gene>
    <name evidence="2" type="ORF">AVDCRST_MAG55-2721</name>
</gene>
<dbReference type="PANTHER" id="PTHR42912">
    <property type="entry name" value="METHYLTRANSFERASE"/>
    <property type="match status" value="1"/>
</dbReference>
<dbReference type="Gene3D" id="3.40.50.150">
    <property type="entry name" value="Vaccinia Virus protein VP39"/>
    <property type="match status" value="1"/>
</dbReference>
<dbReference type="Pfam" id="PF13649">
    <property type="entry name" value="Methyltransf_25"/>
    <property type="match status" value="1"/>
</dbReference>